<dbReference type="Pfam" id="PF17651">
    <property type="entry name" value="Raco_middle"/>
    <property type="match status" value="1"/>
</dbReference>
<proteinExistence type="predicted"/>
<dbReference type="STRING" id="316067.Geob_2544"/>
<dbReference type="InterPro" id="IPR036010">
    <property type="entry name" value="2Fe-2S_ferredoxin-like_sf"/>
</dbReference>
<dbReference type="SUPFAM" id="SSF53067">
    <property type="entry name" value="Actin-like ATPase domain"/>
    <property type="match status" value="1"/>
</dbReference>
<dbReference type="InterPro" id="IPR042259">
    <property type="entry name" value="Raco-like_middle_sf"/>
</dbReference>
<dbReference type="OrthoDB" id="9810588at2"/>
<name>B9M0P2_GEODF</name>
<dbReference type="InterPro" id="IPR052911">
    <property type="entry name" value="Corrinoid_activation_enz"/>
</dbReference>
<dbReference type="InterPro" id="IPR027980">
    <property type="entry name" value="RACo_C"/>
</dbReference>
<dbReference type="Gene3D" id="3.10.20.30">
    <property type="match status" value="1"/>
</dbReference>
<dbReference type="InterPro" id="IPR012675">
    <property type="entry name" value="Beta-grasp_dom_sf"/>
</dbReference>
<gene>
    <name evidence="2" type="ordered locus">Geob_2544</name>
</gene>
<dbReference type="GO" id="GO:0051536">
    <property type="term" value="F:iron-sulfur cluster binding"/>
    <property type="evidence" value="ECO:0007669"/>
    <property type="project" value="InterPro"/>
</dbReference>
<evidence type="ECO:0000259" key="1">
    <source>
        <dbReference type="PROSITE" id="PS51085"/>
    </source>
</evidence>
<dbReference type="CDD" id="cd00207">
    <property type="entry name" value="fer2"/>
    <property type="match status" value="1"/>
</dbReference>
<dbReference type="Pfam" id="PF00111">
    <property type="entry name" value="Fer2"/>
    <property type="match status" value="1"/>
</dbReference>
<dbReference type="PROSITE" id="PS51085">
    <property type="entry name" value="2FE2S_FER_2"/>
    <property type="match status" value="1"/>
</dbReference>
<keyword evidence="3" id="KW-1185">Reference proteome</keyword>
<dbReference type="KEGG" id="geo:Geob_2544"/>
<dbReference type="eggNOG" id="COG3894">
    <property type="taxonomic scope" value="Bacteria"/>
</dbReference>
<dbReference type="RefSeq" id="WP_012647624.1">
    <property type="nucleotide sequence ID" value="NC_011979.1"/>
</dbReference>
<dbReference type="eggNOG" id="COG0633">
    <property type="taxonomic scope" value="Bacteria"/>
</dbReference>
<dbReference type="InterPro" id="IPR041414">
    <property type="entry name" value="Raco-like_middle"/>
</dbReference>
<dbReference type="PANTHER" id="PTHR42895">
    <property type="entry name" value="IRON-SULFUR CLUSTER-BINDING PROTEIN-RELATED"/>
    <property type="match status" value="1"/>
</dbReference>
<protein>
    <submittedName>
        <fullName evidence="2">Corrinoid reductive activation/regeneration ATPase</fullName>
    </submittedName>
</protein>
<dbReference type="PANTHER" id="PTHR42895:SF2">
    <property type="entry name" value="IRON-SULFUR CLUSTER PROTEIN"/>
    <property type="match status" value="1"/>
</dbReference>
<dbReference type="InterPro" id="IPR043129">
    <property type="entry name" value="ATPase_NBD"/>
</dbReference>
<evidence type="ECO:0000313" key="2">
    <source>
        <dbReference type="EMBL" id="ACM20895.1"/>
    </source>
</evidence>
<organism evidence="2 3">
    <name type="scientific">Geotalea daltonii (strain DSM 22248 / JCM 15807 / FRC-32)</name>
    <name type="common">Geobacter daltonii</name>
    <dbReference type="NCBI Taxonomy" id="316067"/>
    <lineage>
        <taxon>Bacteria</taxon>
        <taxon>Pseudomonadati</taxon>
        <taxon>Thermodesulfobacteriota</taxon>
        <taxon>Desulfuromonadia</taxon>
        <taxon>Geobacterales</taxon>
        <taxon>Geobacteraceae</taxon>
        <taxon>Geotalea</taxon>
    </lineage>
</organism>
<evidence type="ECO:0000313" key="3">
    <source>
        <dbReference type="Proteomes" id="UP000007721"/>
    </source>
</evidence>
<dbReference type="Pfam" id="PF14574">
    <property type="entry name" value="RACo_C_ter"/>
    <property type="match status" value="1"/>
</dbReference>
<dbReference type="AlphaFoldDB" id="B9M0P2"/>
<dbReference type="HOGENOM" id="CLU_019091_1_0_7"/>
<sequence length="556" mass="59236">MVNVRFLPADRSITVEKGTTILEAARLAGVLIESPCNGAVVCGKCTVYLDPDSLPHIVRRGGHHLSQRQERAGQVLSCEAEVIGDIAVVLPELAEQDLKITSHGRAVAVALAPYVIKEYVAERDVTLVYHGAEVALEEEGDTAGDAYGVVVDIGTTTLVVSIVDLNNGVELAHSSALNPQSRHAQDVLSRIRIACDQKGLSEMRSGVIGEINRLIDEIAGKAGVRHERIYEVIFSGNTCMLHLAAGINPRSLGQYPYKPELNGGNWLSGTEVGLAIAKNGIVYLPPIISAYVGADITAGLQAVRLHEEQGTVLFVDIGTNGEMAIVHNGKLWATSTAAGPAFEGMNITFGMRAGEGAIERFVILKDGNIRLKTIGNAPAVGICGSGLMDIVADLVAHGIITKNGKFVSPDEPNLFSPLAARLMKVDGKPVFSLTDKVYLSQKDIRQVQLAKGAIRAGVEFLLRHTGVTAAVLDKVLIAGSFGFHLTAESLVTIGLLPPETAGCIEFVGNTAKSGGEAFLLNRDSRMEMQQLVAAVHVVELVNCPDFDRIFIDCLSF</sequence>
<reference evidence="2 3" key="1">
    <citation type="submission" date="2009-01" db="EMBL/GenBank/DDBJ databases">
        <title>Complete sequence of Geobacter sp. FRC-32.</title>
        <authorList>
            <consortium name="US DOE Joint Genome Institute"/>
            <person name="Lucas S."/>
            <person name="Copeland A."/>
            <person name="Lapidus A."/>
            <person name="Glavina del Rio T."/>
            <person name="Dalin E."/>
            <person name="Tice H."/>
            <person name="Bruce D."/>
            <person name="Goodwin L."/>
            <person name="Pitluck S."/>
            <person name="Saunders E."/>
            <person name="Brettin T."/>
            <person name="Detter J.C."/>
            <person name="Han C."/>
            <person name="Larimer F."/>
            <person name="Land M."/>
            <person name="Hauser L."/>
            <person name="Kyrpides N."/>
            <person name="Ovchinnikova G."/>
            <person name="Kostka J."/>
            <person name="Richardson P."/>
        </authorList>
    </citation>
    <scope>NUCLEOTIDE SEQUENCE [LARGE SCALE GENOMIC DNA]</scope>
    <source>
        <strain evidence="3">DSM 22248 / JCM 15807 / FRC-32</strain>
    </source>
</reference>
<dbReference type="Gene3D" id="3.30.420.480">
    <property type="entry name" value="Domain of unknown function (DUF4445)"/>
    <property type="match status" value="1"/>
</dbReference>
<feature type="domain" description="2Fe-2S ferredoxin-type" evidence="1">
    <location>
        <begin position="2"/>
        <end position="94"/>
    </location>
</feature>
<dbReference type="Proteomes" id="UP000007721">
    <property type="component" value="Chromosome"/>
</dbReference>
<dbReference type="SUPFAM" id="SSF54292">
    <property type="entry name" value="2Fe-2S ferredoxin-like"/>
    <property type="match status" value="1"/>
</dbReference>
<dbReference type="InterPro" id="IPR001041">
    <property type="entry name" value="2Fe-2S_ferredoxin-type"/>
</dbReference>
<accession>B9M0P2</accession>
<dbReference type="EMBL" id="CP001390">
    <property type="protein sequence ID" value="ACM20895.1"/>
    <property type="molecule type" value="Genomic_DNA"/>
</dbReference>